<comment type="similarity">
    <text evidence="5">Belongs to the YicC/YloC family.</text>
</comment>
<organism evidence="8 9">
    <name type="scientific">Clostridium luticellarii</name>
    <dbReference type="NCBI Taxonomy" id="1691940"/>
    <lineage>
        <taxon>Bacteria</taxon>
        <taxon>Bacillati</taxon>
        <taxon>Bacillota</taxon>
        <taxon>Clostridia</taxon>
        <taxon>Eubacteriales</taxon>
        <taxon>Clostridiaceae</taxon>
        <taxon>Clostridium</taxon>
    </lineage>
</organism>
<evidence type="ECO:0000256" key="3">
    <source>
        <dbReference type="ARBA" id="ARBA00022759"/>
    </source>
</evidence>
<evidence type="ECO:0000313" key="9">
    <source>
        <dbReference type="Proteomes" id="UP000237798"/>
    </source>
</evidence>
<dbReference type="Proteomes" id="UP000237798">
    <property type="component" value="Unassembled WGS sequence"/>
</dbReference>
<keyword evidence="3" id="KW-0255">Endonuclease</keyword>
<proteinExistence type="inferred from homology"/>
<evidence type="ECO:0000256" key="4">
    <source>
        <dbReference type="ARBA" id="ARBA00022801"/>
    </source>
</evidence>
<evidence type="ECO:0000256" key="2">
    <source>
        <dbReference type="ARBA" id="ARBA00022722"/>
    </source>
</evidence>
<dbReference type="InterPro" id="IPR005229">
    <property type="entry name" value="YicC/YloC-like"/>
</dbReference>
<feature type="domain" description="Endoribonuclease YicC-like N-terminal" evidence="6">
    <location>
        <begin position="9"/>
        <end position="163"/>
    </location>
</feature>
<evidence type="ECO:0000259" key="7">
    <source>
        <dbReference type="Pfam" id="PF08340"/>
    </source>
</evidence>
<dbReference type="GO" id="GO:0016787">
    <property type="term" value="F:hydrolase activity"/>
    <property type="evidence" value="ECO:0007669"/>
    <property type="project" value="UniProtKB-KW"/>
</dbReference>
<dbReference type="PANTHER" id="PTHR30636:SF3">
    <property type="entry name" value="UPF0701 PROTEIN YICC"/>
    <property type="match status" value="1"/>
</dbReference>
<keyword evidence="4" id="KW-0378">Hydrolase</keyword>
<comment type="caution">
    <text evidence="8">The sequence shown here is derived from an EMBL/GenBank/DDBJ whole genome shotgun (WGS) entry which is preliminary data.</text>
</comment>
<keyword evidence="9" id="KW-1185">Reference proteome</keyword>
<evidence type="ECO:0000256" key="5">
    <source>
        <dbReference type="ARBA" id="ARBA00035648"/>
    </source>
</evidence>
<evidence type="ECO:0000259" key="6">
    <source>
        <dbReference type="Pfam" id="PF03755"/>
    </source>
</evidence>
<name>A0A2T0BRE4_9CLOT</name>
<protein>
    <recommendedName>
        <fullName evidence="10">YicC-like family, N-terminal region</fullName>
    </recommendedName>
</protein>
<dbReference type="AlphaFoldDB" id="A0A2T0BRE4"/>
<evidence type="ECO:0000313" key="8">
    <source>
        <dbReference type="EMBL" id="PRR86444.1"/>
    </source>
</evidence>
<feature type="domain" description="Endoribonuclease YicC-like C-terminal" evidence="7">
    <location>
        <begin position="181"/>
        <end position="299"/>
    </location>
</feature>
<dbReference type="Pfam" id="PF08340">
    <property type="entry name" value="YicC-like_C"/>
    <property type="match status" value="1"/>
</dbReference>
<dbReference type="NCBIfam" id="TIGR00255">
    <property type="entry name" value="YicC/YloC family endoribonuclease"/>
    <property type="match status" value="1"/>
</dbReference>
<sequence>MWKDEIIMIKSMTGFGRGTVEGDGQSFTVEIKSVNHRYCDLNIKMPKSFMPLESRMRKVIQERINRGKVDIFVTQTNFGSYTTKAVLDEKLADSYVECLNRIEEKYNIKSDISLDLIAKFPDVITLKKEEDDLENTWEYLLQALNDAISMLMDMREKEGKKLKDNMIQKCNNIKDLVNNIEGRSLNVVEEYREKLSARLKELLGKCPVDENRLAMEVALFADKSCIDEEIVRLNSHIIQFKDALNVDEPVGRKLDFILQEMNREANTIASKSTNLEVTQLVLSVKNEIEKVREQIQNVE</sequence>
<comment type="cofactor">
    <cofactor evidence="1">
        <name>a divalent metal cation</name>
        <dbReference type="ChEBI" id="CHEBI:60240"/>
    </cofactor>
</comment>
<accession>A0A2T0BRE4</accession>
<reference evidence="8 9" key="1">
    <citation type="submission" date="2018-03" db="EMBL/GenBank/DDBJ databases">
        <title>Genome sequence of Clostridium luticellarii DSM 29923.</title>
        <authorList>
            <person name="Poehlein A."/>
            <person name="Daniel R."/>
        </authorList>
    </citation>
    <scope>NUCLEOTIDE SEQUENCE [LARGE SCALE GENOMIC DNA]</scope>
    <source>
        <strain evidence="8 9">DSM 29923</strain>
    </source>
</reference>
<gene>
    <name evidence="8" type="ORF">CLLU_05420</name>
</gene>
<evidence type="ECO:0000256" key="1">
    <source>
        <dbReference type="ARBA" id="ARBA00001968"/>
    </source>
</evidence>
<dbReference type="InterPro" id="IPR013551">
    <property type="entry name" value="YicC-like_C"/>
</dbReference>
<dbReference type="Pfam" id="PF03755">
    <property type="entry name" value="YicC-like_N"/>
    <property type="match status" value="1"/>
</dbReference>
<dbReference type="EMBL" id="PVXP01000004">
    <property type="protein sequence ID" value="PRR86444.1"/>
    <property type="molecule type" value="Genomic_DNA"/>
</dbReference>
<keyword evidence="2" id="KW-0540">Nuclease</keyword>
<evidence type="ECO:0008006" key="10">
    <source>
        <dbReference type="Google" id="ProtNLM"/>
    </source>
</evidence>
<dbReference type="InterPro" id="IPR013527">
    <property type="entry name" value="YicC-like_N"/>
</dbReference>
<dbReference type="GO" id="GO:0004521">
    <property type="term" value="F:RNA endonuclease activity"/>
    <property type="evidence" value="ECO:0007669"/>
    <property type="project" value="InterPro"/>
</dbReference>
<dbReference type="PANTHER" id="PTHR30636">
    <property type="entry name" value="UPF0701 PROTEIN YICC"/>
    <property type="match status" value="1"/>
</dbReference>